<dbReference type="InterPro" id="IPR015943">
    <property type="entry name" value="WD40/YVTN_repeat-like_dom_sf"/>
</dbReference>
<dbReference type="Gene3D" id="2.130.10.10">
    <property type="entry name" value="YVTN repeat-like/Quinoprotein amine dehydrogenase"/>
    <property type="match status" value="2"/>
</dbReference>
<dbReference type="HOGENOM" id="CLU_028047_0_0_1"/>
<keyword evidence="2" id="KW-0677">Repeat</keyword>
<dbReference type="PANTHER" id="PTHR19848">
    <property type="entry name" value="WD40 REPEAT PROTEIN"/>
    <property type="match status" value="1"/>
</dbReference>
<organism evidence="3 4">
    <name type="scientific">Pisolithus microcarpus 441</name>
    <dbReference type="NCBI Taxonomy" id="765257"/>
    <lineage>
        <taxon>Eukaryota</taxon>
        <taxon>Fungi</taxon>
        <taxon>Dikarya</taxon>
        <taxon>Basidiomycota</taxon>
        <taxon>Agaricomycotina</taxon>
        <taxon>Agaricomycetes</taxon>
        <taxon>Agaricomycetidae</taxon>
        <taxon>Boletales</taxon>
        <taxon>Sclerodermatineae</taxon>
        <taxon>Pisolithaceae</taxon>
        <taxon>Pisolithus</taxon>
    </lineage>
</organism>
<dbReference type="Proteomes" id="UP000054018">
    <property type="component" value="Unassembled WGS sequence"/>
</dbReference>
<dbReference type="Pfam" id="PF00400">
    <property type="entry name" value="WD40"/>
    <property type="match status" value="3"/>
</dbReference>
<evidence type="ECO:0000313" key="3">
    <source>
        <dbReference type="EMBL" id="KIK14238.1"/>
    </source>
</evidence>
<dbReference type="InterPro" id="IPR001680">
    <property type="entry name" value="WD40_rpt"/>
</dbReference>
<dbReference type="InterPro" id="IPR036322">
    <property type="entry name" value="WD40_repeat_dom_sf"/>
</dbReference>
<reference evidence="3 4" key="1">
    <citation type="submission" date="2014-04" db="EMBL/GenBank/DDBJ databases">
        <authorList>
            <consortium name="DOE Joint Genome Institute"/>
            <person name="Kuo A."/>
            <person name="Kohler A."/>
            <person name="Costa M.D."/>
            <person name="Nagy L.G."/>
            <person name="Floudas D."/>
            <person name="Copeland A."/>
            <person name="Barry K.W."/>
            <person name="Cichocki N."/>
            <person name="Veneault-Fourrey C."/>
            <person name="LaButti K."/>
            <person name="Lindquist E.A."/>
            <person name="Lipzen A."/>
            <person name="Lundell T."/>
            <person name="Morin E."/>
            <person name="Murat C."/>
            <person name="Sun H."/>
            <person name="Tunlid A."/>
            <person name="Henrissat B."/>
            <person name="Grigoriev I.V."/>
            <person name="Hibbett D.S."/>
            <person name="Martin F."/>
            <person name="Nordberg H.P."/>
            <person name="Cantor M.N."/>
            <person name="Hua S.X."/>
        </authorList>
    </citation>
    <scope>NUCLEOTIDE SEQUENCE [LARGE SCALE GENOMIC DNA]</scope>
    <source>
        <strain evidence="3 4">441</strain>
    </source>
</reference>
<evidence type="ECO:0000313" key="4">
    <source>
        <dbReference type="Proteomes" id="UP000054018"/>
    </source>
</evidence>
<name>A0A0C9Z2H5_9AGAM</name>
<dbReference type="EMBL" id="KN833949">
    <property type="protein sequence ID" value="KIK14238.1"/>
    <property type="molecule type" value="Genomic_DNA"/>
</dbReference>
<dbReference type="SMART" id="SM00320">
    <property type="entry name" value="WD40"/>
    <property type="match status" value="7"/>
</dbReference>
<evidence type="ECO:0000256" key="2">
    <source>
        <dbReference type="ARBA" id="ARBA00022737"/>
    </source>
</evidence>
<protein>
    <recommendedName>
        <fullName evidence="5">Anaphase-promoting complex subunit 4 WD40 domain-containing protein</fullName>
    </recommendedName>
</protein>
<dbReference type="STRING" id="765257.A0A0C9Z2H5"/>
<evidence type="ECO:0000256" key="1">
    <source>
        <dbReference type="ARBA" id="ARBA00022574"/>
    </source>
</evidence>
<dbReference type="SUPFAM" id="SSF50978">
    <property type="entry name" value="WD40 repeat-like"/>
    <property type="match status" value="1"/>
</dbReference>
<evidence type="ECO:0008006" key="5">
    <source>
        <dbReference type="Google" id="ProtNLM"/>
    </source>
</evidence>
<dbReference type="PANTHER" id="PTHR19848:SF8">
    <property type="entry name" value="F-BOX AND WD REPEAT DOMAIN CONTAINING 7"/>
    <property type="match status" value="1"/>
</dbReference>
<proteinExistence type="predicted"/>
<dbReference type="OrthoDB" id="239865at2759"/>
<accession>A0A0C9Z2H5</accession>
<keyword evidence="4" id="KW-1185">Reference proteome</keyword>
<sequence length="352" mass="37861">MTEFPGTAWPSVMERQGASIRHLEKHGNILSAMSSLTTTMDTKRIEIVSQSNVRAVAFADESQVVGGYDNGDICQWKIEDGQQQGPTMQAGDSIRAIVTSRDGRWIASGDRGNKAIVWDAATHEKVSEFTECEDYVFAVDISSDCTKVVIGSWGTHRTVRIFNITSGTEILPPLSHSYIRGVKFSPDGSRFATASNDSGFNIYSTDNGNALFDSGHQGSSNASKLVTPLAWSSDGQQLFVASRGKITCFNVSNSLFSEWPIHETQSSASIASNGRVIACSASSSVSLWDCASQKQIGSIITHAAGINCIALSPSGGYLACGVRNNITIHNLRDVLPMEYFGCGVSEHPHHAT</sequence>
<gene>
    <name evidence="3" type="ORF">PISMIDRAFT_642909</name>
</gene>
<dbReference type="AlphaFoldDB" id="A0A0C9Z2H5"/>
<keyword evidence="1" id="KW-0853">WD repeat</keyword>
<reference evidence="4" key="2">
    <citation type="submission" date="2015-01" db="EMBL/GenBank/DDBJ databases">
        <title>Evolutionary Origins and Diversification of the Mycorrhizal Mutualists.</title>
        <authorList>
            <consortium name="DOE Joint Genome Institute"/>
            <consortium name="Mycorrhizal Genomics Consortium"/>
            <person name="Kohler A."/>
            <person name="Kuo A."/>
            <person name="Nagy L.G."/>
            <person name="Floudas D."/>
            <person name="Copeland A."/>
            <person name="Barry K.W."/>
            <person name="Cichocki N."/>
            <person name="Veneault-Fourrey C."/>
            <person name="LaButti K."/>
            <person name="Lindquist E.A."/>
            <person name="Lipzen A."/>
            <person name="Lundell T."/>
            <person name="Morin E."/>
            <person name="Murat C."/>
            <person name="Riley R."/>
            <person name="Ohm R."/>
            <person name="Sun H."/>
            <person name="Tunlid A."/>
            <person name="Henrissat B."/>
            <person name="Grigoriev I.V."/>
            <person name="Hibbett D.S."/>
            <person name="Martin F."/>
        </authorList>
    </citation>
    <scope>NUCLEOTIDE SEQUENCE [LARGE SCALE GENOMIC DNA]</scope>
    <source>
        <strain evidence="4">441</strain>
    </source>
</reference>